<accession>A0A0E1W4J0</accession>
<gene>
    <name evidence="1" type="ORF">BURPS1710A_A0696</name>
</gene>
<dbReference type="AlphaFoldDB" id="A0A0E1W4J0"/>
<name>A0A0E1W4J0_BURPE</name>
<protein>
    <submittedName>
        <fullName evidence="1">Uncharacterized protein</fullName>
    </submittedName>
</protein>
<organism evidence="1">
    <name type="scientific">Burkholderia pseudomallei 1710a</name>
    <dbReference type="NCBI Taxonomy" id="320371"/>
    <lineage>
        <taxon>Bacteria</taxon>
        <taxon>Pseudomonadati</taxon>
        <taxon>Pseudomonadota</taxon>
        <taxon>Betaproteobacteria</taxon>
        <taxon>Burkholderiales</taxon>
        <taxon>Burkholderiaceae</taxon>
        <taxon>Burkholderia</taxon>
        <taxon>pseudomallei group</taxon>
    </lineage>
</organism>
<dbReference type="Proteomes" id="UP000001812">
    <property type="component" value="Chromosome II"/>
</dbReference>
<sequence length="48" mass="5401">MAKRRAPCKRRKAARLRRRNARALPGAFARRIRAAGGASSQDRLVTRV</sequence>
<dbReference type="EMBL" id="CM000833">
    <property type="protein sequence ID" value="EET04582.1"/>
    <property type="molecule type" value="Genomic_DNA"/>
</dbReference>
<proteinExistence type="predicted"/>
<evidence type="ECO:0000313" key="1">
    <source>
        <dbReference type="EMBL" id="EET04582.1"/>
    </source>
</evidence>
<dbReference type="HOGENOM" id="CLU_3150430_0_0_4"/>
<reference evidence="1" key="1">
    <citation type="submission" date="2009-05" db="EMBL/GenBank/DDBJ databases">
        <authorList>
            <person name="Harkins D.M."/>
            <person name="DeShazer D."/>
            <person name="Woods D.E."/>
            <person name="Brinkac L.M."/>
            <person name="Brown K.A."/>
            <person name="Hung G.C."/>
            <person name="Tuanyok A."/>
            <person name="Zhang B."/>
            <person name="Nierman W.C."/>
        </authorList>
    </citation>
    <scope>NUCLEOTIDE SEQUENCE [LARGE SCALE GENOMIC DNA]</scope>
    <source>
        <strain evidence="1">1710a</strain>
    </source>
</reference>